<evidence type="ECO:0000256" key="3">
    <source>
        <dbReference type="ARBA" id="ARBA00022490"/>
    </source>
</evidence>
<dbReference type="CDD" id="cd04093">
    <property type="entry name" value="HBS1_C_III"/>
    <property type="match status" value="1"/>
</dbReference>
<dbReference type="GO" id="GO:0005737">
    <property type="term" value="C:cytoplasm"/>
    <property type="evidence" value="ECO:0007669"/>
    <property type="project" value="UniProtKB-SubCell"/>
</dbReference>
<evidence type="ECO:0000259" key="11">
    <source>
        <dbReference type="PROSITE" id="PS51722"/>
    </source>
</evidence>
<reference evidence="12 13" key="1">
    <citation type="submission" date="2013-11" db="EMBL/GenBank/DDBJ databases">
        <title>Genome sequencing of Stegodyphus mimosarum.</title>
        <authorList>
            <person name="Bechsgaard J."/>
        </authorList>
    </citation>
    <scope>NUCLEOTIDE SEQUENCE [LARGE SCALE GENOMIC DNA]</scope>
</reference>
<feature type="compositionally biased region" description="Low complexity" evidence="10">
    <location>
        <begin position="66"/>
        <end position="79"/>
    </location>
</feature>
<evidence type="ECO:0000256" key="9">
    <source>
        <dbReference type="ARBA" id="ARBA00049117"/>
    </source>
</evidence>
<dbReference type="OMA" id="DYQGWDN"/>
<feature type="non-terminal residue" evidence="12">
    <location>
        <position position="661"/>
    </location>
</feature>
<comment type="similarity">
    <text evidence="2">Belongs to the TRAFAC class translation factor GTPase superfamily. Classic translation factor GTPase family. EF-Tu/EF-1A subfamily.</text>
</comment>
<dbReference type="SUPFAM" id="SSF52540">
    <property type="entry name" value="P-loop containing nucleoside triphosphate hydrolases"/>
    <property type="match status" value="1"/>
</dbReference>
<dbReference type="EMBL" id="KK117285">
    <property type="protein sequence ID" value="KFM70050.1"/>
    <property type="molecule type" value="Genomic_DNA"/>
</dbReference>
<dbReference type="AlphaFoldDB" id="A0A087TY61"/>
<evidence type="ECO:0000256" key="6">
    <source>
        <dbReference type="ARBA" id="ARBA00022801"/>
    </source>
</evidence>
<dbReference type="InterPro" id="IPR004161">
    <property type="entry name" value="EFTu-like_2"/>
</dbReference>
<keyword evidence="5" id="KW-0547">Nucleotide-binding</keyword>
<feature type="region of interest" description="Disordered" evidence="10">
    <location>
        <begin position="63"/>
        <end position="82"/>
    </location>
</feature>
<dbReference type="GO" id="GO:0006412">
    <property type="term" value="P:translation"/>
    <property type="evidence" value="ECO:0007669"/>
    <property type="project" value="UniProtKB-KW"/>
</dbReference>
<comment type="catalytic activity">
    <reaction evidence="9">
        <text>GTP + H2O = GDP + phosphate + H(+)</text>
        <dbReference type="Rhea" id="RHEA:19669"/>
        <dbReference type="ChEBI" id="CHEBI:15377"/>
        <dbReference type="ChEBI" id="CHEBI:15378"/>
        <dbReference type="ChEBI" id="CHEBI:37565"/>
        <dbReference type="ChEBI" id="CHEBI:43474"/>
        <dbReference type="ChEBI" id="CHEBI:58189"/>
    </reaction>
    <physiologicalReaction direction="left-to-right" evidence="9">
        <dbReference type="Rhea" id="RHEA:19670"/>
    </physiologicalReaction>
</comment>
<keyword evidence="7" id="KW-0648">Protein biosynthesis</keyword>
<sequence length="661" mass="73246">MSRHRNVRAIDVDEEYDGYYSCYGHSVEEDFCISPRTEAQFLYNRKNCNQPMNAFFEAEEHLRGKNSSNEESFSESANEVDSVHNSDIEMQFQCDQGSPVKPMDTLHRSPLPNITSTSSPAPSVKDSEKSFYSPKLNPRLKSNLSSVNTAVPDAQLDFQCKSQVFSQSGPDCCKDSPTVKLETIQDTKLQASGPLSENVSEIDKKVYEATKINNAKSVKSEKAVSELYLKERSQEKPLINLVVIGHVDAGKSTLMGHLLYRLGQVSKRAMHKFEQDSKKLGKSSFMYAWVLDETSEERNRGITMDIAQTKFETKHKSVVHIDAPGHKDFIPNMIVGAAQADVAILVVDSTRGEFETGFETGGQTREHTMLIRSLGVSQIAVAVNKMDNVNYAEERYKDIVTKMSSFLKQVGFKECDVTFVPCSGLTGENLLNPPETPELKKWYTGSTLIDVIDNFKPPERQVEKPFRLCVADVFKGTSGGFCVAGKIEAGFVKSGDKVLVMPAGEQAVVKAITTDESSLQHGFAGDHVILQLSGIEMNNVASGSMVCDIERPVKVTTLFEARLVIFNISTPITKGYPVILHYQSLSEQALIKKLISQLNRSTGEVVKKKPRCLTKNSSAVVEIEVNRPICIELFKDYKELGRIMLRSGGSTIAAGLVTQIK</sequence>
<organism evidence="12 13">
    <name type="scientific">Stegodyphus mimosarum</name>
    <name type="common">African social velvet spider</name>
    <dbReference type="NCBI Taxonomy" id="407821"/>
    <lineage>
        <taxon>Eukaryota</taxon>
        <taxon>Metazoa</taxon>
        <taxon>Ecdysozoa</taxon>
        <taxon>Arthropoda</taxon>
        <taxon>Chelicerata</taxon>
        <taxon>Arachnida</taxon>
        <taxon>Araneae</taxon>
        <taxon>Araneomorphae</taxon>
        <taxon>Entelegynae</taxon>
        <taxon>Eresoidea</taxon>
        <taxon>Eresidae</taxon>
        <taxon>Stegodyphus</taxon>
    </lineage>
</organism>
<evidence type="ECO:0000313" key="13">
    <source>
        <dbReference type="Proteomes" id="UP000054359"/>
    </source>
</evidence>
<dbReference type="PROSITE" id="PS51722">
    <property type="entry name" value="G_TR_2"/>
    <property type="match status" value="1"/>
</dbReference>
<feature type="region of interest" description="Disordered" evidence="10">
    <location>
        <begin position="95"/>
        <end position="136"/>
    </location>
</feature>
<dbReference type="FunFam" id="2.40.30.10:FF:000020">
    <property type="entry name" value="Translation elongation factor EF-1"/>
    <property type="match status" value="1"/>
</dbReference>
<keyword evidence="3" id="KW-0963">Cytoplasm</keyword>
<dbReference type="Proteomes" id="UP000054359">
    <property type="component" value="Unassembled WGS sequence"/>
</dbReference>
<dbReference type="InterPro" id="IPR000795">
    <property type="entry name" value="T_Tr_GTP-bd_dom"/>
</dbReference>
<evidence type="ECO:0000256" key="7">
    <source>
        <dbReference type="ARBA" id="ARBA00022917"/>
    </source>
</evidence>
<dbReference type="InterPro" id="IPR050100">
    <property type="entry name" value="TRAFAC_GTPase_members"/>
</dbReference>
<dbReference type="FunFam" id="3.40.50.300:FF:000204">
    <property type="entry name" value="Translation elongation factor Tu"/>
    <property type="match status" value="1"/>
</dbReference>
<dbReference type="Pfam" id="PF22594">
    <property type="entry name" value="GTP-eEF1A_C"/>
    <property type="match status" value="1"/>
</dbReference>
<comment type="subcellular location">
    <subcellularLocation>
        <location evidence="1">Cytoplasm</location>
    </subcellularLocation>
</comment>
<dbReference type="OrthoDB" id="342024at2759"/>
<evidence type="ECO:0000256" key="2">
    <source>
        <dbReference type="ARBA" id="ARBA00007249"/>
    </source>
</evidence>
<dbReference type="CDD" id="cd16267">
    <property type="entry name" value="HBS1-like_II"/>
    <property type="match status" value="1"/>
</dbReference>
<dbReference type="Gene3D" id="2.40.30.10">
    <property type="entry name" value="Translation factors"/>
    <property type="match status" value="2"/>
</dbReference>
<evidence type="ECO:0000256" key="1">
    <source>
        <dbReference type="ARBA" id="ARBA00004496"/>
    </source>
</evidence>
<dbReference type="GO" id="GO:0005525">
    <property type="term" value="F:GTP binding"/>
    <property type="evidence" value="ECO:0007669"/>
    <property type="project" value="UniProtKB-KW"/>
</dbReference>
<keyword evidence="13" id="KW-1185">Reference proteome</keyword>
<evidence type="ECO:0000313" key="12">
    <source>
        <dbReference type="EMBL" id="KFM70050.1"/>
    </source>
</evidence>
<dbReference type="FunFam" id="2.40.30.10:FF:000035">
    <property type="entry name" value="HBS1-like translational GTPase"/>
    <property type="match status" value="1"/>
</dbReference>
<evidence type="ECO:0000256" key="4">
    <source>
        <dbReference type="ARBA" id="ARBA00022553"/>
    </source>
</evidence>
<dbReference type="InterPro" id="IPR027417">
    <property type="entry name" value="P-loop_NTPase"/>
</dbReference>
<keyword evidence="8" id="KW-0342">GTP-binding</keyword>
<keyword evidence="4" id="KW-0597">Phosphoprotein</keyword>
<dbReference type="InterPro" id="IPR009000">
    <property type="entry name" value="Transl_B-barrel_sf"/>
</dbReference>
<dbReference type="GO" id="GO:0003924">
    <property type="term" value="F:GTPase activity"/>
    <property type="evidence" value="ECO:0007669"/>
    <property type="project" value="InterPro"/>
</dbReference>
<proteinExistence type="inferred from homology"/>
<dbReference type="PRINTS" id="PR00315">
    <property type="entry name" value="ELONGATNFCT"/>
</dbReference>
<accession>A0A087TY61</accession>
<evidence type="ECO:0000256" key="8">
    <source>
        <dbReference type="ARBA" id="ARBA00023134"/>
    </source>
</evidence>
<dbReference type="SUPFAM" id="SSF50465">
    <property type="entry name" value="EF-Tu/eEF-1alpha/eIF2-gamma C-terminal domain"/>
    <property type="match status" value="1"/>
</dbReference>
<evidence type="ECO:0000256" key="5">
    <source>
        <dbReference type="ARBA" id="ARBA00022741"/>
    </source>
</evidence>
<keyword evidence="6" id="KW-0378">Hydrolase</keyword>
<gene>
    <name evidence="12" type="ORF">X975_02917</name>
</gene>
<dbReference type="InterPro" id="IPR009001">
    <property type="entry name" value="Transl_elong_EF1A/Init_IF2_C"/>
</dbReference>
<feature type="domain" description="Tr-type G" evidence="11">
    <location>
        <begin position="236"/>
        <end position="462"/>
    </location>
</feature>
<feature type="compositionally biased region" description="Polar residues" evidence="10">
    <location>
        <begin position="112"/>
        <end position="121"/>
    </location>
</feature>
<dbReference type="PANTHER" id="PTHR23115">
    <property type="entry name" value="TRANSLATION FACTOR"/>
    <property type="match status" value="1"/>
</dbReference>
<name>A0A087TY61_STEMI</name>
<dbReference type="STRING" id="407821.A0A087TY61"/>
<dbReference type="Gene3D" id="3.40.50.300">
    <property type="entry name" value="P-loop containing nucleotide triphosphate hydrolases"/>
    <property type="match status" value="1"/>
</dbReference>
<dbReference type="Pfam" id="PF03144">
    <property type="entry name" value="GTP_EFTU_D2"/>
    <property type="match status" value="1"/>
</dbReference>
<evidence type="ECO:0000256" key="10">
    <source>
        <dbReference type="SAM" id="MobiDB-lite"/>
    </source>
</evidence>
<dbReference type="CDD" id="cd01883">
    <property type="entry name" value="EF1_alpha"/>
    <property type="match status" value="1"/>
</dbReference>
<dbReference type="SUPFAM" id="SSF50447">
    <property type="entry name" value="Translation proteins"/>
    <property type="match status" value="1"/>
</dbReference>
<dbReference type="InterPro" id="IPR054696">
    <property type="entry name" value="GTP-eEF1A_C"/>
</dbReference>
<protein>
    <submittedName>
        <fullName evidence="12">HBS1-like protein</fullName>
    </submittedName>
</protein>
<dbReference type="Pfam" id="PF00009">
    <property type="entry name" value="GTP_EFTU"/>
    <property type="match status" value="1"/>
</dbReference>